<gene>
    <name evidence="2" type="ORF">IWX90DRAFT_513448</name>
</gene>
<proteinExistence type="predicted"/>
<reference evidence="2 3" key="1">
    <citation type="journal article" date="2022" name="G3 (Bethesda)">
        <title>Enemy or ally: a genomic approach to elucidate the lifestyle of Phyllosticta citrichinaensis.</title>
        <authorList>
            <person name="Buijs V.A."/>
            <person name="Groenewald J.Z."/>
            <person name="Haridas S."/>
            <person name="LaButti K.M."/>
            <person name="Lipzen A."/>
            <person name="Martin F.M."/>
            <person name="Barry K."/>
            <person name="Grigoriev I.V."/>
            <person name="Crous P.W."/>
            <person name="Seidl M.F."/>
        </authorList>
    </citation>
    <scope>NUCLEOTIDE SEQUENCE [LARGE SCALE GENOMIC DNA]</scope>
    <source>
        <strain evidence="2 3">CBS 129764</strain>
    </source>
</reference>
<organism evidence="2 3">
    <name type="scientific">Phyllosticta citrichinensis</name>
    <dbReference type="NCBI Taxonomy" id="1130410"/>
    <lineage>
        <taxon>Eukaryota</taxon>
        <taxon>Fungi</taxon>
        <taxon>Dikarya</taxon>
        <taxon>Ascomycota</taxon>
        <taxon>Pezizomycotina</taxon>
        <taxon>Dothideomycetes</taxon>
        <taxon>Dothideomycetes incertae sedis</taxon>
        <taxon>Botryosphaeriales</taxon>
        <taxon>Phyllostictaceae</taxon>
        <taxon>Phyllosticta</taxon>
    </lineage>
</organism>
<comment type="caution">
    <text evidence="2">The sequence shown here is derived from an EMBL/GenBank/DDBJ whole genome shotgun (WGS) entry which is preliminary data.</text>
</comment>
<sequence length="272" mass="29630">MPTSPTSSSSSFSQRSFSEKTPSGIFQQRFIMTSYLFILLSLLTLVLGHPLQKNPLLDGNPVSLVPKLSPRTDVSVVDEPAEKGLEKRQEVDPYQCSQPGLIFCQAYCDRNVLVWQCLRLQGRTVIGFEQHSKSCGDLICIPEFLGGTNNRPSRGCGAKAACVSISKLVSIFAKSGTTTCQGLNGDFKGKRPRIVSLIYDTVNLARKIFTPRAPKQITLTDGANQLVQAVGPADESNGLFISLPFDYIGGVQECVQLAPYESDTTIYSALIN</sequence>
<dbReference type="Proteomes" id="UP001456524">
    <property type="component" value="Unassembled WGS sequence"/>
</dbReference>
<protein>
    <submittedName>
        <fullName evidence="2">Uncharacterized protein</fullName>
    </submittedName>
</protein>
<dbReference type="EMBL" id="JBBWUH010000004">
    <property type="protein sequence ID" value="KAK8170206.1"/>
    <property type="molecule type" value="Genomic_DNA"/>
</dbReference>
<evidence type="ECO:0000256" key="1">
    <source>
        <dbReference type="SAM" id="Phobius"/>
    </source>
</evidence>
<keyword evidence="1" id="KW-0812">Transmembrane</keyword>
<accession>A0ABR1XY52</accession>
<feature type="transmembrane region" description="Helical" evidence="1">
    <location>
        <begin position="30"/>
        <end position="51"/>
    </location>
</feature>
<name>A0ABR1XY52_9PEZI</name>
<evidence type="ECO:0000313" key="3">
    <source>
        <dbReference type="Proteomes" id="UP001456524"/>
    </source>
</evidence>
<keyword evidence="1" id="KW-1133">Transmembrane helix</keyword>
<keyword evidence="3" id="KW-1185">Reference proteome</keyword>
<evidence type="ECO:0000313" key="2">
    <source>
        <dbReference type="EMBL" id="KAK8170206.1"/>
    </source>
</evidence>
<keyword evidence="1" id="KW-0472">Membrane</keyword>